<dbReference type="InterPro" id="IPR013783">
    <property type="entry name" value="Ig-like_fold"/>
</dbReference>
<dbReference type="SUPFAM" id="SSF49265">
    <property type="entry name" value="Fibronectin type III"/>
    <property type="match status" value="1"/>
</dbReference>
<proteinExistence type="predicted"/>
<reference evidence="2" key="1">
    <citation type="submission" date="2018-05" db="EMBL/GenBank/DDBJ databases">
        <authorList>
            <person name="Lanie J.A."/>
            <person name="Ng W.-L."/>
            <person name="Kazmierczak K.M."/>
            <person name="Andrzejewski T.M."/>
            <person name="Davidsen T.M."/>
            <person name="Wayne K.J."/>
            <person name="Tettelin H."/>
            <person name="Glass J.I."/>
            <person name="Rusch D."/>
            <person name="Podicherti R."/>
            <person name="Tsui H.-C.T."/>
            <person name="Winkler M.E."/>
        </authorList>
    </citation>
    <scope>NUCLEOTIDE SEQUENCE</scope>
</reference>
<dbReference type="AlphaFoldDB" id="A0A381X6Z7"/>
<feature type="domain" description="Fibronectin type-III" evidence="1">
    <location>
        <begin position="440"/>
        <end position="546"/>
    </location>
</feature>
<sequence length="766" mass="87229">MRRPFFILLIIGTIHPEIIHESGNLAMFLGGSSPSSAYENWVSHVSEGIASEGYNDYGPTWLDVQSNGFGTYRVLQENSPVLSYWETIFYHFVNGDTTIVDSLLQDSLESFFYEIVIFDDTTLYRTYHFLREQLDTSYVDLNQPDVETDDVVGSFRNGWGLFIINPTAQREQVLIQVPHPCDDFIAPYLAIEIFNAMDAFGFMINGAGREVAWNEIGSYSNGKSISDPSRYPHTIFQKFQEAVTMPLIGNNPHWPLVFAIHSFDNATHTERKSVIIAAGAQNVFTNKPIRDITDDHFDIINFTDEYPIMEDQFGNVDPLHITDYYEAFYDDDFFYDNDGSEEFPIVLATELRGPSNGVQMNDLQSQINGGSVYEPWVHVEMDEKPMLFDSLDYEDDTVYSFGTYPTSITNFSMIQEYYQPFIQAVEDYLIHWETYADITAPDSIQFIYPVIVEDDQITLEWLPVGDTNFKTYQIQYGQDSLTAGSPIWDINHDPEMQNMRTNMTTVEGIDTGEIWHFRIRATDYSDNAGSWSYLATSILPGHSPPDTILSFADPDLSIESIIEEDIDENSYFIDTINTMPGNIPTLALYGNTWKNVMIDPFLPDSGTVFHVYAQIDSLSEIQGIGFSDGENKIWYSIAGTETLDIESWIPVYQGTNPIGSWASYRFPIGNDWIAWYDTLSALTEIHFVNDQDDTTNTAGSVHFSMIRDLTTDLPISPQVSIDYSMGNNRIENNQQRVTVSFNAIVEDIDSYYFTYHWDFGDGSTSN</sequence>
<dbReference type="EMBL" id="UINC01014112">
    <property type="protein sequence ID" value="SVA60438.1"/>
    <property type="molecule type" value="Genomic_DNA"/>
</dbReference>
<accession>A0A381X6Z7</accession>
<protein>
    <recommendedName>
        <fullName evidence="1">Fibronectin type-III domain-containing protein</fullName>
    </recommendedName>
</protein>
<gene>
    <name evidence="2" type="ORF">METZ01_LOCUS113292</name>
</gene>
<feature type="non-terminal residue" evidence="2">
    <location>
        <position position="766"/>
    </location>
</feature>
<dbReference type="InterPro" id="IPR036116">
    <property type="entry name" value="FN3_sf"/>
</dbReference>
<dbReference type="InterPro" id="IPR003961">
    <property type="entry name" value="FN3_dom"/>
</dbReference>
<name>A0A381X6Z7_9ZZZZ</name>
<organism evidence="2">
    <name type="scientific">marine metagenome</name>
    <dbReference type="NCBI Taxonomy" id="408172"/>
    <lineage>
        <taxon>unclassified sequences</taxon>
        <taxon>metagenomes</taxon>
        <taxon>ecological metagenomes</taxon>
    </lineage>
</organism>
<evidence type="ECO:0000313" key="2">
    <source>
        <dbReference type="EMBL" id="SVA60438.1"/>
    </source>
</evidence>
<evidence type="ECO:0000259" key="1">
    <source>
        <dbReference type="PROSITE" id="PS50853"/>
    </source>
</evidence>
<dbReference type="PROSITE" id="PS50853">
    <property type="entry name" value="FN3"/>
    <property type="match status" value="1"/>
</dbReference>
<dbReference type="Gene3D" id="2.60.40.10">
    <property type="entry name" value="Immunoglobulins"/>
    <property type="match status" value="1"/>
</dbReference>